<dbReference type="Pfam" id="PF00994">
    <property type="entry name" value="MoCF_biosynth"/>
    <property type="match status" value="1"/>
</dbReference>
<evidence type="ECO:0000256" key="3">
    <source>
        <dbReference type="ARBA" id="ARBA00010763"/>
    </source>
</evidence>
<evidence type="ECO:0000256" key="5">
    <source>
        <dbReference type="ARBA" id="ARBA00047317"/>
    </source>
</evidence>
<gene>
    <name evidence="8" type="primary">moeA</name>
    <name evidence="8" type="ORF">GETHLI_35020</name>
</gene>
<dbReference type="Gene3D" id="3.90.105.10">
    <property type="entry name" value="Molybdopterin biosynthesis moea protein, domain 2"/>
    <property type="match status" value="1"/>
</dbReference>
<keyword evidence="6" id="KW-0479">Metal-binding</keyword>
<dbReference type="EMBL" id="BSDE01000010">
    <property type="protein sequence ID" value="GLH74999.1"/>
    <property type="molecule type" value="Genomic_DNA"/>
</dbReference>
<comment type="pathway">
    <text evidence="2 6">Cofactor biosynthesis; molybdopterin biosynthesis.</text>
</comment>
<dbReference type="InterPro" id="IPR036688">
    <property type="entry name" value="MoeA_C_domain_IV_sf"/>
</dbReference>
<dbReference type="Proteomes" id="UP001165069">
    <property type="component" value="Unassembled WGS sequence"/>
</dbReference>
<reference evidence="8 9" key="1">
    <citation type="journal article" date="2023" name="Antonie Van Leeuwenhoek">
        <title>Mesoterricola silvestris gen. nov., sp. nov., Mesoterricola sediminis sp. nov., Geothrix oryzae sp. nov., Geothrix edaphica sp. nov., Geothrix rubra sp. nov., and Geothrix limicola sp. nov., six novel members of Acidobacteriota isolated from soils.</title>
        <authorList>
            <person name="Itoh H."/>
            <person name="Sugisawa Y."/>
            <person name="Mise K."/>
            <person name="Xu Z."/>
            <person name="Kuniyasu M."/>
            <person name="Ushijima N."/>
            <person name="Kawano K."/>
            <person name="Kobayashi E."/>
            <person name="Shiratori Y."/>
            <person name="Masuda Y."/>
            <person name="Senoo K."/>
        </authorList>
    </citation>
    <scope>NUCLEOTIDE SEQUENCE [LARGE SCALE GENOMIC DNA]</scope>
    <source>
        <strain evidence="8 9">Red804</strain>
    </source>
</reference>
<dbReference type="RefSeq" id="WP_285577912.1">
    <property type="nucleotide sequence ID" value="NZ_BSDE01000010.1"/>
</dbReference>
<comment type="caution">
    <text evidence="8">The sequence shown here is derived from an EMBL/GenBank/DDBJ whole genome shotgun (WGS) entry which is preliminary data.</text>
</comment>
<keyword evidence="9" id="KW-1185">Reference proteome</keyword>
<dbReference type="Gene3D" id="2.40.340.10">
    <property type="entry name" value="MoeA, C-terminal, domain IV"/>
    <property type="match status" value="1"/>
</dbReference>
<dbReference type="InterPro" id="IPR005111">
    <property type="entry name" value="MoeA_C_domain_IV"/>
</dbReference>
<dbReference type="Gene3D" id="3.40.980.10">
    <property type="entry name" value="MoaB/Mog-like domain"/>
    <property type="match status" value="1"/>
</dbReference>
<comment type="catalytic activity">
    <reaction evidence="5">
        <text>adenylyl-molybdopterin + molybdate = Mo-molybdopterin + AMP + H(+)</text>
        <dbReference type="Rhea" id="RHEA:35047"/>
        <dbReference type="ChEBI" id="CHEBI:15378"/>
        <dbReference type="ChEBI" id="CHEBI:36264"/>
        <dbReference type="ChEBI" id="CHEBI:62727"/>
        <dbReference type="ChEBI" id="CHEBI:71302"/>
        <dbReference type="ChEBI" id="CHEBI:456215"/>
        <dbReference type="EC" id="2.10.1.1"/>
    </reaction>
</comment>
<dbReference type="PANTHER" id="PTHR10192:SF5">
    <property type="entry name" value="GEPHYRIN"/>
    <property type="match status" value="1"/>
</dbReference>
<dbReference type="InterPro" id="IPR001453">
    <property type="entry name" value="MoaB/Mog_dom"/>
</dbReference>
<evidence type="ECO:0000256" key="1">
    <source>
        <dbReference type="ARBA" id="ARBA00002901"/>
    </source>
</evidence>
<dbReference type="EC" id="2.10.1.1" evidence="6"/>
<evidence type="ECO:0000313" key="9">
    <source>
        <dbReference type="Proteomes" id="UP001165069"/>
    </source>
</evidence>
<dbReference type="SMART" id="SM00852">
    <property type="entry name" value="MoCF_biosynth"/>
    <property type="match status" value="1"/>
</dbReference>
<proteinExistence type="inferred from homology"/>
<dbReference type="NCBIfam" id="TIGR00177">
    <property type="entry name" value="molyb_syn"/>
    <property type="match status" value="1"/>
</dbReference>
<evidence type="ECO:0000256" key="4">
    <source>
        <dbReference type="ARBA" id="ARBA00023150"/>
    </source>
</evidence>
<comment type="cofactor">
    <cofactor evidence="6">
        <name>Mg(2+)</name>
        <dbReference type="ChEBI" id="CHEBI:18420"/>
    </cofactor>
</comment>
<dbReference type="CDD" id="cd00887">
    <property type="entry name" value="MoeA"/>
    <property type="match status" value="1"/>
</dbReference>
<dbReference type="SUPFAM" id="SSF63882">
    <property type="entry name" value="MoeA N-terminal region -like"/>
    <property type="match status" value="1"/>
</dbReference>
<dbReference type="SUPFAM" id="SSF63867">
    <property type="entry name" value="MoeA C-terminal domain-like"/>
    <property type="match status" value="1"/>
</dbReference>
<dbReference type="Gene3D" id="2.170.190.11">
    <property type="entry name" value="Molybdopterin biosynthesis moea protein, domain 3"/>
    <property type="match status" value="1"/>
</dbReference>
<dbReference type="InterPro" id="IPR036425">
    <property type="entry name" value="MoaB/Mog-like_dom_sf"/>
</dbReference>
<dbReference type="InterPro" id="IPR036135">
    <property type="entry name" value="MoeA_linker/N_sf"/>
</dbReference>
<keyword evidence="6" id="KW-0460">Magnesium</keyword>
<dbReference type="PANTHER" id="PTHR10192">
    <property type="entry name" value="MOLYBDOPTERIN BIOSYNTHESIS PROTEIN"/>
    <property type="match status" value="1"/>
</dbReference>
<dbReference type="NCBIfam" id="NF045515">
    <property type="entry name" value="Glp_gephyrin"/>
    <property type="match status" value="1"/>
</dbReference>
<dbReference type="SUPFAM" id="SSF53218">
    <property type="entry name" value="Molybdenum cofactor biosynthesis proteins"/>
    <property type="match status" value="1"/>
</dbReference>
<protein>
    <recommendedName>
        <fullName evidence="6">Molybdopterin molybdenumtransferase</fullName>
        <ecNumber evidence="6">2.10.1.1</ecNumber>
    </recommendedName>
</protein>
<dbReference type="Pfam" id="PF03453">
    <property type="entry name" value="MoeA_N"/>
    <property type="match status" value="1"/>
</dbReference>
<dbReference type="InterPro" id="IPR005110">
    <property type="entry name" value="MoeA_linker/N"/>
</dbReference>
<feature type="domain" description="MoaB/Mog" evidence="7">
    <location>
        <begin position="183"/>
        <end position="320"/>
    </location>
</feature>
<keyword evidence="4 6" id="KW-0501">Molybdenum cofactor biosynthesis</keyword>
<dbReference type="InterPro" id="IPR038987">
    <property type="entry name" value="MoeA-like"/>
</dbReference>
<comment type="similarity">
    <text evidence="3 6">Belongs to the MoeA family.</text>
</comment>
<keyword evidence="6" id="KW-0808">Transferase</keyword>
<organism evidence="8 9">
    <name type="scientific">Geothrix limicola</name>
    <dbReference type="NCBI Taxonomy" id="2927978"/>
    <lineage>
        <taxon>Bacteria</taxon>
        <taxon>Pseudomonadati</taxon>
        <taxon>Acidobacteriota</taxon>
        <taxon>Holophagae</taxon>
        <taxon>Holophagales</taxon>
        <taxon>Holophagaceae</taxon>
        <taxon>Geothrix</taxon>
    </lineage>
</organism>
<accession>A0ABQ5QMQ0</accession>
<name>A0ABQ5QMQ0_9BACT</name>
<evidence type="ECO:0000256" key="2">
    <source>
        <dbReference type="ARBA" id="ARBA00005046"/>
    </source>
</evidence>
<comment type="function">
    <text evidence="1 6">Catalyzes the insertion of molybdate into adenylated molybdopterin with the concomitant release of AMP.</text>
</comment>
<evidence type="ECO:0000259" key="7">
    <source>
        <dbReference type="SMART" id="SM00852"/>
    </source>
</evidence>
<keyword evidence="6" id="KW-0500">Molybdenum</keyword>
<evidence type="ECO:0000256" key="6">
    <source>
        <dbReference type="RuleBase" id="RU365090"/>
    </source>
</evidence>
<sequence>MLTPTLALDLILERLPRPAADLRPLQDTLGLAAAEDLHSRATVPPFTNSAMDGYAVRAEDLASASLDHPVRLRVLGDLAAGGVSHSVVKVGEALRIMTGAPLPEGADAVVPVEDTRCGEGPGGDWMEACKPLRAGIHIRLAGEDLQKEQLLVKAGHQLRPGDLGVLAAAGLPALPVHPRVRVAVLTTGDELVDVSDEPGPGRIRDANIHALCAQVAACGAIPVPFPRVPDDRETLKQTLLRALEADVVLTTGGISVGDYDFMKGLFEALGAERIFWKVAQKPGGPLGFWMLQGKPVFGIPGNPVAAMLMVEEYVRPALRKLMGFANLHRPVAEASLEGGWSGKVGDHRTTFLRVVARREGGHLKARLTGPQGSAILSSMLTANALAVIPEGLDRVAPGGPVTLHLTEEAEDH</sequence>
<evidence type="ECO:0000313" key="8">
    <source>
        <dbReference type="EMBL" id="GLH74999.1"/>
    </source>
</evidence>
<dbReference type="Pfam" id="PF03454">
    <property type="entry name" value="MoeA_C"/>
    <property type="match status" value="1"/>
</dbReference>